<evidence type="ECO:0000256" key="2">
    <source>
        <dbReference type="SAM" id="SignalP"/>
    </source>
</evidence>
<proteinExistence type="predicted"/>
<accession>A0ABR4PQF9</accession>
<feature type="transmembrane region" description="Helical" evidence="1">
    <location>
        <begin position="366"/>
        <end position="388"/>
    </location>
</feature>
<evidence type="ECO:0000259" key="3">
    <source>
        <dbReference type="Pfam" id="PF12955"/>
    </source>
</evidence>
<reference evidence="5 6" key="1">
    <citation type="submission" date="2024-06" db="EMBL/GenBank/DDBJ databases">
        <title>Complete genome of Phlyctema vagabunda strain 19-DSS-EL-015.</title>
        <authorList>
            <person name="Fiorenzani C."/>
        </authorList>
    </citation>
    <scope>NUCLEOTIDE SEQUENCE [LARGE SCALE GENOMIC DNA]</scope>
    <source>
        <strain evidence="5 6">19-DSS-EL-015</strain>
    </source>
</reference>
<feature type="signal peptide" evidence="2">
    <location>
        <begin position="1"/>
        <end position="18"/>
    </location>
</feature>
<keyword evidence="2" id="KW-0732">Signal</keyword>
<dbReference type="PANTHER" id="PTHR36853">
    <property type="entry name" value="EXPRESSED PROTEIN"/>
    <property type="match status" value="1"/>
</dbReference>
<keyword evidence="6" id="KW-1185">Reference proteome</keyword>
<organism evidence="5 6">
    <name type="scientific">Phlyctema vagabunda</name>
    <dbReference type="NCBI Taxonomy" id="108571"/>
    <lineage>
        <taxon>Eukaryota</taxon>
        <taxon>Fungi</taxon>
        <taxon>Dikarya</taxon>
        <taxon>Ascomycota</taxon>
        <taxon>Pezizomycotina</taxon>
        <taxon>Leotiomycetes</taxon>
        <taxon>Helotiales</taxon>
        <taxon>Dermateaceae</taxon>
        <taxon>Phlyctema</taxon>
    </lineage>
</organism>
<sequence>MRVSPSLLLPALIGAASAASEAASVYIFEAGKWPAASKPATLTPEEARLVLAHRLDVSQYHDLKDANRDTLSYINRFGGKQDALFEDGAQGQSFELTDEVVFVVEGVSSETAAPLLSAWESINPAFLMSNPPLPKANTKLVGDLGRQQGNRGSSGDCGFEQFVSPHDSDDCWASGKQILQIDVDTDKKDHVRIEEFMAVQERLRRSMNVVVILMPKTSRSSKVSTKPWGLDYGTYEMPSQHQLKQRQVAEEPMTEAAFVSIPSELPEISTNEGFVASNSSSNTTYPPLKGVIPFCHSSINECIAKTNNCSGHGSCFSKYSATDGKSGCFTCGCVPTIQMVGKTNESIKTTYWGGGACQKKDVSGPFWLLAGFSIILMAIVAGAIGAMFSIGEEKLPGVIGAGVSNKSR</sequence>
<dbReference type="InterPro" id="IPR024382">
    <property type="entry name" value="Vps3844_C"/>
</dbReference>
<dbReference type="Pfam" id="PF21656">
    <property type="entry name" value="DUF6859"/>
    <property type="match status" value="1"/>
</dbReference>
<feature type="domain" description="Vacuolar sorting protein Vps3844 C-terminal" evidence="3">
    <location>
        <begin position="295"/>
        <end position="401"/>
    </location>
</feature>
<dbReference type="InterPro" id="IPR053065">
    <property type="entry name" value="Archenteron_Induction-Rel"/>
</dbReference>
<gene>
    <name evidence="5" type="ORF">PVAG01_02153</name>
</gene>
<dbReference type="PANTHER" id="PTHR36853:SF1">
    <property type="entry name" value="DUF3844 DOMAIN-CONTAINING PROTEIN"/>
    <property type="match status" value="1"/>
</dbReference>
<dbReference type="InterPro" id="IPR049205">
    <property type="entry name" value="Vps3844_N"/>
</dbReference>
<protein>
    <submittedName>
        <fullName evidence="5">Arsenate reductase</fullName>
    </submittedName>
</protein>
<keyword evidence="1" id="KW-1133">Transmembrane helix</keyword>
<keyword evidence="1" id="KW-0812">Transmembrane</keyword>
<comment type="caution">
    <text evidence="5">The sequence shown here is derived from an EMBL/GenBank/DDBJ whole genome shotgun (WGS) entry which is preliminary data.</text>
</comment>
<feature type="chain" id="PRO_5046343064" evidence="2">
    <location>
        <begin position="19"/>
        <end position="408"/>
    </location>
</feature>
<evidence type="ECO:0000313" key="6">
    <source>
        <dbReference type="Proteomes" id="UP001629113"/>
    </source>
</evidence>
<evidence type="ECO:0000256" key="1">
    <source>
        <dbReference type="SAM" id="Phobius"/>
    </source>
</evidence>
<evidence type="ECO:0000259" key="4">
    <source>
        <dbReference type="Pfam" id="PF21656"/>
    </source>
</evidence>
<dbReference type="EMBL" id="JBFCZG010000002">
    <property type="protein sequence ID" value="KAL3425362.1"/>
    <property type="molecule type" value="Genomic_DNA"/>
</dbReference>
<dbReference type="Proteomes" id="UP001629113">
    <property type="component" value="Unassembled WGS sequence"/>
</dbReference>
<evidence type="ECO:0000313" key="5">
    <source>
        <dbReference type="EMBL" id="KAL3425362.1"/>
    </source>
</evidence>
<keyword evidence="1" id="KW-0472">Membrane</keyword>
<dbReference type="Pfam" id="PF12955">
    <property type="entry name" value="Vps3844_C"/>
    <property type="match status" value="1"/>
</dbReference>
<feature type="domain" description="Vacuolar sorting protein Vps3844 N-terminal" evidence="4">
    <location>
        <begin position="41"/>
        <end position="147"/>
    </location>
</feature>
<name>A0ABR4PQF9_9HELO</name>